<evidence type="ECO:0000313" key="2">
    <source>
        <dbReference type="Proteomes" id="UP000198211"/>
    </source>
</evidence>
<keyword evidence="2" id="KW-1185">Reference proteome</keyword>
<evidence type="ECO:0008006" key="3">
    <source>
        <dbReference type="Google" id="ProtNLM"/>
    </source>
</evidence>
<comment type="caution">
    <text evidence="1">The sequence shown here is derived from an EMBL/GenBank/DDBJ whole genome shotgun (WGS) entry which is preliminary data.</text>
</comment>
<proteinExistence type="predicted"/>
<sequence length="314" mass="35542">MSAGMRLCVHEGAVKLPDEESLLLVDGPGFENLGMDLTWLRPGEHLVVPIQYGPPNPEFLECWTGHGETLVTRFIYGVNRRPKAVKAVNISSSIATVYRNTVVAHVMEKRYLSSEERFVRPSSRKYGEWGTLIYEAEPLLVLPEYEGGEKLWENFESVPSVKRPVYPWPKKMLMRRIALSSCEVGYLPELKDLNPIVDLGTANIGEPEKTTQGKDARVQGILEKHHKILLGDGNAVPTPARGVVCGLDVNYYMKLELRESETNLRLRKVSRICRSQPPSKVYNHFSEAFYYYNKFIEDLSVVAAVLYELVDGQI</sequence>
<dbReference type="OrthoDB" id="128412at2759"/>
<dbReference type="EMBL" id="NBNE01000179">
    <property type="protein sequence ID" value="OWZ21890.1"/>
    <property type="molecule type" value="Genomic_DNA"/>
</dbReference>
<organism evidence="1 2">
    <name type="scientific">Phytophthora megakarya</name>
    <dbReference type="NCBI Taxonomy" id="4795"/>
    <lineage>
        <taxon>Eukaryota</taxon>
        <taxon>Sar</taxon>
        <taxon>Stramenopiles</taxon>
        <taxon>Oomycota</taxon>
        <taxon>Peronosporomycetes</taxon>
        <taxon>Peronosporales</taxon>
        <taxon>Peronosporaceae</taxon>
        <taxon>Phytophthora</taxon>
    </lineage>
</organism>
<dbReference type="AlphaFoldDB" id="A0A225WYK2"/>
<gene>
    <name evidence="1" type="ORF">PHMEG_0003495</name>
</gene>
<dbReference type="Proteomes" id="UP000198211">
    <property type="component" value="Unassembled WGS sequence"/>
</dbReference>
<protein>
    <recommendedName>
        <fullName evidence="3">Reverse transcriptase</fullName>
    </recommendedName>
</protein>
<name>A0A225WYK2_9STRA</name>
<reference evidence="2" key="1">
    <citation type="submission" date="2017-03" db="EMBL/GenBank/DDBJ databases">
        <title>Phytopthora megakarya and P. palmivora, two closely related causual agents of cacao black pod achieved similar genome size and gene model numbers by different mechanisms.</title>
        <authorList>
            <person name="Ali S."/>
            <person name="Shao J."/>
            <person name="Larry D.J."/>
            <person name="Kronmiller B."/>
            <person name="Shen D."/>
            <person name="Strem M.D."/>
            <person name="Melnick R.L."/>
            <person name="Guiltinan M.J."/>
            <person name="Tyler B.M."/>
            <person name="Meinhardt L.W."/>
            <person name="Bailey B.A."/>
        </authorList>
    </citation>
    <scope>NUCLEOTIDE SEQUENCE [LARGE SCALE GENOMIC DNA]</scope>
    <source>
        <strain evidence="2">zdho120</strain>
    </source>
</reference>
<evidence type="ECO:0000313" key="1">
    <source>
        <dbReference type="EMBL" id="OWZ21890.1"/>
    </source>
</evidence>
<accession>A0A225WYK2</accession>